<dbReference type="InterPro" id="IPR037274">
    <property type="entry name" value="Znf_CHY_sf"/>
</dbReference>
<evidence type="ECO:0000313" key="7">
    <source>
        <dbReference type="EMBL" id="KAK3332141.1"/>
    </source>
</evidence>
<dbReference type="InterPro" id="IPR008913">
    <property type="entry name" value="Znf_CHY"/>
</dbReference>
<dbReference type="Pfam" id="PF05495">
    <property type="entry name" value="zf-CHY"/>
    <property type="match status" value="1"/>
</dbReference>
<dbReference type="Proteomes" id="UP001286456">
    <property type="component" value="Unassembled WGS sequence"/>
</dbReference>
<gene>
    <name evidence="7" type="ORF">B0T19DRAFT_397930</name>
</gene>
<evidence type="ECO:0000259" key="6">
    <source>
        <dbReference type="PROSITE" id="PS51266"/>
    </source>
</evidence>
<evidence type="ECO:0000256" key="4">
    <source>
        <dbReference type="PROSITE-ProRule" id="PRU00601"/>
    </source>
</evidence>
<keyword evidence="3" id="KW-0862">Zinc</keyword>
<dbReference type="AlphaFoldDB" id="A0AAE0IVM7"/>
<dbReference type="GO" id="GO:0008270">
    <property type="term" value="F:zinc ion binding"/>
    <property type="evidence" value="ECO:0007669"/>
    <property type="project" value="UniProtKB-KW"/>
</dbReference>
<reference evidence="7" key="1">
    <citation type="journal article" date="2023" name="Mol. Phylogenet. Evol.">
        <title>Genome-scale phylogeny and comparative genomics of the fungal order Sordariales.</title>
        <authorList>
            <person name="Hensen N."/>
            <person name="Bonometti L."/>
            <person name="Westerberg I."/>
            <person name="Brannstrom I.O."/>
            <person name="Guillou S."/>
            <person name="Cros-Aarteil S."/>
            <person name="Calhoun S."/>
            <person name="Haridas S."/>
            <person name="Kuo A."/>
            <person name="Mondo S."/>
            <person name="Pangilinan J."/>
            <person name="Riley R."/>
            <person name="LaButti K."/>
            <person name="Andreopoulos B."/>
            <person name="Lipzen A."/>
            <person name="Chen C."/>
            <person name="Yan M."/>
            <person name="Daum C."/>
            <person name="Ng V."/>
            <person name="Clum A."/>
            <person name="Steindorff A."/>
            <person name="Ohm R.A."/>
            <person name="Martin F."/>
            <person name="Silar P."/>
            <person name="Natvig D.O."/>
            <person name="Lalanne C."/>
            <person name="Gautier V."/>
            <person name="Ament-Velasquez S.L."/>
            <person name="Kruys A."/>
            <person name="Hutchinson M.I."/>
            <person name="Powell A.J."/>
            <person name="Barry K."/>
            <person name="Miller A.N."/>
            <person name="Grigoriev I.V."/>
            <person name="Debuchy R."/>
            <person name="Gladieux P."/>
            <person name="Hiltunen Thoren M."/>
            <person name="Johannesson H."/>
        </authorList>
    </citation>
    <scope>NUCLEOTIDE SEQUENCE</scope>
    <source>
        <strain evidence="7">SMH4131-1</strain>
    </source>
</reference>
<keyword evidence="8" id="KW-1185">Reference proteome</keyword>
<keyword evidence="2 4" id="KW-0863">Zinc-finger</keyword>
<dbReference type="SUPFAM" id="SSF161219">
    <property type="entry name" value="CHY zinc finger-like"/>
    <property type="match status" value="1"/>
</dbReference>
<feature type="domain" description="CHY-type" evidence="6">
    <location>
        <begin position="580"/>
        <end position="647"/>
    </location>
</feature>
<dbReference type="EMBL" id="JAUEPO010000002">
    <property type="protein sequence ID" value="KAK3332141.1"/>
    <property type="molecule type" value="Genomic_DNA"/>
</dbReference>
<feature type="region of interest" description="Disordered" evidence="5">
    <location>
        <begin position="170"/>
        <end position="192"/>
    </location>
</feature>
<sequence length="691" mass="76904">MLPIRPASQGGPSIRRDRQAVREAPASRVVPKPVPERQKVDARTYQIEQLRRRYKPKESVAENGDTSFLLNLAPSDPDFPFDLDHLKCDLRVPAGYPKQPPRLAVKNTDIPRGFAINIERGWDMLVQEKRGATLLALTNALDKRLESLLSEQKAETFKLTTFKDTRHIQEGSSPVAQPVKKPAFSAPKPPSRRLYVPEESFTKEQIAQAKARRALEVQQLEARMGKMPFYHKSSDGIVYTLQLEPKRKLDLPPGLRAVQSAQLIIPLLYPLQPLRILLNDVESKDAEPVEELFAQKALEHKQMTLMAHLNYFVQSIASLANQAQAPPSKKPGLTLPAAPASNEVVKQAGQPSVTDDDKSHIHVIPRPPEWVLAGSSDSESSDSDFDEDDEDDDGGVAIEPSKDAEGSSVLPTQTAERGIAMFFPSVELHGIELLQVPNLSLSVKCERCKTLNEVTGLMNNLEKSGSCKKCATNYTVRFRQELIHQNSTRAGFIDVTACTVADMLPSTFIPTCSTCSTPAPGIVSVRGETTTNVCRECHGRFTFAVPEVKFLAYSSNNTRLPPTTGPKRKQEKLGLHAGEPLPDRGACTHYRRSYRWFRFSCCNKVYPCDRCHDAAAGHENEWANRMICGWCSREQNYSVESCAFCGRSVIGKRGKGYWEGGKGTRNQVLMRRGDKRKYRRIGGGEAKKKGT</sequence>
<evidence type="ECO:0000256" key="3">
    <source>
        <dbReference type="ARBA" id="ARBA00022833"/>
    </source>
</evidence>
<evidence type="ECO:0000313" key="8">
    <source>
        <dbReference type="Proteomes" id="UP001286456"/>
    </source>
</evidence>
<feature type="region of interest" description="Disordered" evidence="5">
    <location>
        <begin position="343"/>
        <end position="409"/>
    </location>
</feature>
<dbReference type="PROSITE" id="PS51266">
    <property type="entry name" value="ZF_CHY"/>
    <property type="match status" value="1"/>
</dbReference>
<evidence type="ECO:0000256" key="5">
    <source>
        <dbReference type="SAM" id="MobiDB-lite"/>
    </source>
</evidence>
<protein>
    <recommendedName>
        <fullName evidence="6">CHY-type domain-containing protein</fullName>
    </recommendedName>
</protein>
<name>A0AAE0IVM7_9PEZI</name>
<proteinExistence type="predicted"/>
<evidence type="ECO:0000256" key="1">
    <source>
        <dbReference type="ARBA" id="ARBA00022723"/>
    </source>
</evidence>
<evidence type="ECO:0000256" key="2">
    <source>
        <dbReference type="ARBA" id="ARBA00022771"/>
    </source>
</evidence>
<keyword evidence="1" id="KW-0479">Metal-binding</keyword>
<comment type="caution">
    <text evidence="7">The sequence shown here is derived from an EMBL/GenBank/DDBJ whole genome shotgun (WGS) entry which is preliminary data.</text>
</comment>
<reference evidence="7" key="2">
    <citation type="submission" date="2023-06" db="EMBL/GenBank/DDBJ databases">
        <authorList>
            <consortium name="Lawrence Berkeley National Laboratory"/>
            <person name="Haridas S."/>
            <person name="Hensen N."/>
            <person name="Bonometti L."/>
            <person name="Westerberg I."/>
            <person name="Brannstrom I.O."/>
            <person name="Guillou S."/>
            <person name="Cros-Aarteil S."/>
            <person name="Calhoun S."/>
            <person name="Kuo A."/>
            <person name="Mondo S."/>
            <person name="Pangilinan J."/>
            <person name="Riley R."/>
            <person name="Labutti K."/>
            <person name="Andreopoulos B."/>
            <person name="Lipzen A."/>
            <person name="Chen C."/>
            <person name="Yanf M."/>
            <person name="Daum C."/>
            <person name="Ng V."/>
            <person name="Clum A."/>
            <person name="Steindorff A."/>
            <person name="Ohm R."/>
            <person name="Martin F."/>
            <person name="Silar P."/>
            <person name="Natvig D."/>
            <person name="Lalanne C."/>
            <person name="Gautier V."/>
            <person name="Ament-Velasquez S.L."/>
            <person name="Kruys A."/>
            <person name="Hutchinson M.I."/>
            <person name="Powell A.J."/>
            <person name="Barry K."/>
            <person name="Miller A.N."/>
            <person name="Grigoriev I.V."/>
            <person name="Debuchy R."/>
            <person name="Gladieux P."/>
            <person name="Thoren M.H."/>
            <person name="Johannesson H."/>
        </authorList>
    </citation>
    <scope>NUCLEOTIDE SEQUENCE</scope>
    <source>
        <strain evidence="7">SMH4131-1</strain>
    </source>
</reference>
<accession>A0AAE0IVM7</accession>
<feature type="compositionally biased region" description="Acidic residues" evidence="5">
    <location>
        <begin position="379"/>
        <end position="394"/>
    </location>
</feature>
<feature type="region of interest" description="Disordered" evidence="5">
    <location>
        <begin position="1"/>
        <end position="39"/>
    </location>
</feature>
<organism evidence="7 8">
    <name type="scientific">Cercophora scortea</name>
    <dbReference type="NCBI Taxonomy" id="314031"/>
    <lineage>
        <taxon>Eukaryota</taxon>
        <taxon>Fungi</taxon>
        <taxon>Dikarya</taxon>
        <taxon>Ascomycota</taxon>
        <taxon>Pezizomycotina</taxon>
        <taxon>Sordariomycetes</taxon>
        <taxon>Sordariomycetidae</taxon>
        <taxon>Sordariales</taxon>
        <taxon>Lasiosphaeriaceae</taxon>
        <taxon>Cercophora</taxon>
    </lineage>
</organism>